<evidence type="ECO:0000313" key="4">
    <source>
        <dbReference type="Proteomes" id="UP000268229"/>
    </source>
</evidence>
<gene>
    <name evidence="3" type="ORF">NCTC12227_00755</name>
</gene>
<dbReference type="PANTHER" id="PTHR40547:SF1">
    <property type="entry name" value="SLL0298 PROTEIN"/>
    <property type="match status" value="1"/>
</dbReference>
<keyword evidence="1" id="KW-0812">Transmembrane</keyword>
<keyword evidence="1" id="KW-0472">Membrane</keyword>
<keyword evidence="1" id="KW-1133">Transmembrane helix</keyword>
<dbReference type="PANTHER" id="PTHR40547">
    <property type="entry name" value="SLL0298 PROTEIN"/>
    <property type="match status" value="1"/>
</dbReference>
<dbReference type="Pfam" id="PF09835">
    <property type="entry name" value="DUF2062"/>
    <property type="match status" value="1"/>
</dbReference>
<reference evidence="3 4" key="1">
    <citation type="submission" date="2018-12" db="EMBL/GenBank/DDBJ databases">
        <authorList>
            <consortium name="Pathogen Informatics"/>
        </authorList>
    </citation>
    <scope>NUCLEOTIDE SEQUENCE [LARGE SCALE GENOMIC DNA]</scope>
    <source>
        <strain evidence="3 4">NCTC12227</strain>
    </source>
</reference>
<accession>A0A448UAW9</accession>
<dbReference type="AlphaFoldDB" id="A0A448UAW9"/>
<protein>
    <submittedName>
        <fullName evidence="3">Uncharacterized protein conserved in bacteria (DUF2062)</fullName>
    </submittedName>
</protein>
<dbReference type="KEGG" id="nani:NCTC12227_00755"/>
<feature type="transmembrane region" description="Helical" evidence="1">
    <location>
        <begin position="176"/>
        <end position="199"/>
    </location>
</feature>
<feature type="domain" description="DUF2062" evidence="2">
    <location>
        <begin position="61"/>
        <end position="207"/>
    </location>
</feature>
<proteinExistence type="predicted"/>
<evidence type="ECO:0000259" key="2">
    <source>
        <dbReference type="Pfam" id="PF09835"/>
    </source>
</evidence>
<evidence type="ECO:0000313" key="3">
    <source>
        <dbReference type="EMBL" id="VEJ21031.1"/>
    </source>
</evidence>
<name>A0A448UAW9_9NEIS</name>
<evidence type="ECO:0000256" key="1">
    <source>
        <dbReference type="SAM" id="Phobius"/>
    </source>
</evidence>
<keyword evidence="4" id="KW-1185">Reference proteome</keyword>
<feature type="transmembrane region" description="Helical" evidence="1">
    <location>
        <begin position="134"/>
        <end position="156"/>
    </location>
</feature>
<dbReference type="STRING" id="326522.BWD08_04295"/>
<feature type="transmembrane region" description="Helical" evidence="1">
    <location>
        <begin position="79"/>
        <end position="96"/>
    </location>
</feature>
<dbReference type="InterPro" id="IPR018639">
    <property type="entry name" value="DUF2062"/>
</dbReference>
<organism evidence="3 4">
    <name type="scientific">Neisseria animaloris</name>
    <dbReference type="NCBI Taxonomy" id="326522"/>
    <lineage>
        <taxon>Bacteria</taxon>
        <taxon>Pseudomonadati</taxon>
        <taxon>Pseudomonadota</taxon>
        <taxon>Betaproteobacteria</taxon>
        <taxon>Neisseriales</taxon>
        <taxon>Neisseriaceae</taxon>
        <taxon>Neisseria</taxon>
    </lineage>
</organism>
<dbReference type="Proteomes" id="UP000268229">
    <property type="component" value="Chromosome"/>
</dbReference>
<dbReference type="EMBL" id="LR134516">
    <property type="protein sequence ID" value="VEJ21031.1"/>
    <property type="molecule type" value="Genomic_DNA"/>
</dbReference>
<sequence length="217" mass="24891">MVRTAFNFCSLNPQVVQQYKNNVLILINFFLKHAPMTDTNRISYRHKLPKRDQIFASRWTKPFAPMFDKPYFWTLNRRQAAVSVAVGMFCGLMPGPTQMVSALIVAYFLRTNLPVAVFSTLYTNPLTYMPLYYLAYKIGAFFMGVHAADALVFPSWSNGQFFSELWHWLIGAGKPLLIGIPVLGGVLAVIGYFAVLGIWRLRTARLWQKRNENRGQR</sequence>